<evidence type="ECO:0000313" key="2">
    <source>
        <dbReference type="EMBL" id="EGO00012.1"/>
    </source>
</evidence>
<sequence length="118" mass="12781">MEPPTIRTHLGSPSSSESESEQTTMGRSQRNQTQKSTIPYRSLTEIASQQVSFSSDIPASLQKISNRKVTNAYTEDSDGEEDTSSESGSEDGGTPSHIPESKRAGSTRKKKAGLLNYV</sequence>
<dbReference type="InParanoid" id="F8PUH7"/>
<feature type="compositionally biased region" description="Polar residues" evidence="1">
    <location>
        <begin position="22"/>
        <end position="73"/>
    </location>
</feature>
<evidence type="ECO:0000256" key="1">
    <source>
        <dbReference type="SAM" id="MobiDB-lite"/>
    </source>
</evidence>
<dbReference type="HOGENOM" id="CLU_2074553_0_0_1"/>
<keyword evidence="3" id="KW-1185">Reference proteome</keyword>
<dbReference type="AlphaFoldDB" id="F8PUH7"/>
<gene>
    <name evidence="2" type="ORF">SERLA73DRAFT_135623</name>
</gene>
<proteinExistence type="predicted"/>
<accession>F8PUH7</accession>
<dbReference type="EMBL" id="GL945479">
    <property type="protein sequence ID" value="EGO00012.1"/>
    <property type="molecule type" value="Genomic_DNA"/>
</dbReference>
<organism evidence="3">
    <name type="scientific">Serpula lacrymans var. lacrymans (strain S7.3)</name>
    <name type="common">Dry rot fungus</name>
    <dbReference type="NCBI Taxonomy" id="936435"/>
    <lineage>
        <taxon>Eukaryota</taxon>
        <taxon>Fungi</taxon>
        <taxon>Dikarya</taxon>
        <taxon>Basidiomycota</taxon>
        <taxon>Agaricomycotina</taxon>
        <taxon>Agaricomycetes</taxon>
        <taxon>Agaricomycetidae</taxon>
        <taxon>Boletales</taxon>
        <taxon>Coniophorineae</taxon>
        <taxon>Serpulaceae</taxon>
        <taxon>Serpula</taxon>
    </lineage>
</organism>
<feature type="region of interest" description="Disordered" evidence="1">
    <location>
        <begin position="1"/>
        <end position="118"/>
    </location>
</feature>
<protein>
    <submittedName>
        <fullName evidence="2">Uncharacterized protein</fullName>
    </submittedName>
</protein>
<dbReference type="Proteomes" id="UP000008063">
    <property type="component" value="Unassembled WGS sequence"/>
</dbReference>
<feature type="compositionally biased region" description="Acidic residues" evidence="1">
    <location>
        <begin position="75"/>
        <end position="84"/>
    </location>
</feature>
<evidence type="ECO:0000313" key="3">
    <source>
        <dbReference type="Proteomes" id="UP000008063"/>
    </source>
</evidence>
<reference evidence="3" key="1">
    <citation type="journal article" date="2011" name="Science">
        <title>The plant cell wall-decomposing machinery underlies the functional diversity of forest fungi.</title>
        <authorList>
            <person name="Eastwood D.C."/>
            <person name="Floudas D."/>
            <person name="Binder M."/>
            <person name="Majcherczyk A."/>
            <person name="Schneider P."/>
            <person name="Aerts A."/>
            <person name="Asiegbu F.O."/>
            <person name="Baker S.E."/>
            <person name="Barry K."/>
            <person name="Bendiksby M."/>
            <person name="Blumentritt M."/>
            <person name="Coutinho P.M."/>
            <person name="Cullen D."/>
            <person name="de Vries R.P."/>
            <person name="Gathman A."/>
            <person name="Goodell B."/>
            <person name="Henrissat B."/>
            <person name="Ihrmark K."/>
            <person name="Kauserud H."/>
            <person name="Kohler A."/>
            <person name="LaButti K."/>
            <person name="Lapidus A."/>
            <person name="Lavin J.L."/>
            <person name="Lee Y.-H."/>
            <person name="Lindquist E."/>
            <person name="Lilly W."/>
            <person name="Lucas S."/>
            <person name="Morin E."/>
            <person name="Murat C."/>
            <person name="Oguiza J.A."/>
            <person name="Park J."/>
            <person name="Pisabarro A.G."/>
            <person name="Riley R."/>
            <person name="Rosling A."/>
            <person name="Salamov A."/>
            <person name="Schmidt O."/>
            <person name="Schmutz J."/>
            <person name="Skrede I."/>
            <person name="Stenlid J."/>
            <person name="Wiebenga A."/>
            <person name="Xie X."/>
            <person name="Kuees U."/>
            <person name="Hibbett D.S."/>
            <person name="Hoffmeister D."/>
            <person name="Hoegberg N."/>
            <person name="Martin F."/>
            <person name="Grigoriev I.V."/>
            <person name="Watkinson S.C."/>
        </authorList>
    </citation>
    <scope>NUCLEOTIDE SEQUENCE [LARGE SCALE GENOMIC DNA]</scope>
    <source>
        <strain evidence="3">strain S7.3</strain>
    </source>
</reference>
<name>F8PUH7_SERL3</name>